<gene>
    <name evidence="1" type="ORF">O181_021465</name>
</gene>
<reference evidence="1" key="1">
    <citation type="submission" date="2021-03" db="EMBL/GenBank/DDBJ databases">
        <title>Draft genome sequence of rust myrtle Austropuccinia psidii MF-1, a brazilian biotype.</title>
        <authorList>
            <person name="Quecine M.C."/>
            <person name="Pachon D.M.R."/>
            <person name="Bonatelli M.L."/>
            <person name="Correr F.H."/>
            <person name="Franceschini L.M."/>
            <person name="Leite T.F."/>
            <person name="Margarido G.R.A."/>
            <person name="Almeida C.A."/>
            <person name="Ferrarezi J.A."/>
            <person name="Labate C.A."/>
        </authorList>
    </citation>
    <scope>NUCLEOTIDE SEQUENCE</scope>
    <source>
        <strain evidence="1">MF-1</strain>
    </source>
</reference>
<evidence type="ECO:0000313" key="1">
    <source>
        <dbReference type="EMBL" id="MBW0481750.1"/>
    </source>
</evidence>
<dbReference type="Proteomes" id="UP000765509">
    <property type="component" value="Unassembled WGS sequence"/>
</dbReference>
<name>A0A9Q3GX48_9BASI</name>
<evidence type="ECO:0000313" key="2">
    <source>
        <dbReference type="Proteomes" id="UP000765509"/>
    </source>
</evidence>
<keyword evidence="2" id="KW-1185">Reference proteome</keyword>
<sequence length="216" mass="23499">MPTLIHELDSAPPPSHLCQPPKYASTPATAALQSPILTLLHPHLILSAAYHDSAPKAPSTYASDTSPPCPPSPILRLPHPRHLPCLCSCRILKICLQHCHPMSSLTHPYASAHPQHPQDMPPTLPPNVCPHPSLHFRTPSTYHAYSPTGPSIYAPTLNHHVHPDPYLHFLTPAAYHAYVPIAPSRYASDAATQCPPSPILTPALSSLPLTMLMLMY</sequence>
<proteinExistence type="predicted"/>
<dbReference type="EMBL" id="AVOT02006504">
    <property type="protein sequence ID" value="MBW0481750.1"/>
    <property type="molecule type" value="Genomic_DNA"/>
</dbReference>
<comment type="caution">
    <text evidence="1">The sequence shown here is derived from an EMBL/GenBank/DDBJ whole genome shotgun (WGS) entry which is preliminary data.</text>
</comment>
<protein>
    <submittedName>
        <fullName evidence="1">Uncharacterized protein</fullName>
    </submittedName>
</protein>
<dbReference type="AlphaFoldDB" id="A0A9Q3GX48"/>
<organism evidence="1 2">
    <name type="scientific">Austropuccinia psidii MF-1</name>
    <dbReference type="NCBI Taxonomy" id="1389203"/>
    <lineage>
        <taxon>Eukaryota</taxon>
        <taxon>Fungi</taxon>
        <taxon>Dikarya</taxon>
        <taxon>Basidiomycota</taxon>
        <taxon>Pucciniomycotina</taxon>
        <taxon>Pucciniomycetes</taxon>
        <taxon>Pucciniales</taxon>
        <taxon>Sphaerophragmiaceae</taxon>
        <taxon>Austropuccinia</taxon>
    </lineage>
</organism>
<accession>A0A9Q3GX48</accession>